<dbReference type="Gene3D" id="1.20.5.170">
    <property type="match status" value="1"/>
</dbReference>
<reference evidence="15" key="1">
    <citation type="submission" date="2023-03" db="EMBL/GenBank/DDBJ databases">
        <authorList>
            <person name="Steffen K."/>
            <person name="Cardenas P."/>
        </authorList>
    </citation>
    <scope>NUCLEOTIDE SEQUENCE</scope>
</reference>
<feature type="domain" description="GAT" evidence="14">
    <location>
        <begin position="165"/>
        <end position="291"/>
    </location>
</feature>
<keyword evidence="9" id="KW-0472">Membrane</keyword>
<evidence type="ECO:0000256" key="6">
    <source>
        <dbReference type="ARBA" id="ARBA00022843"/>
    </source>
</evidence>
<dbReference type="Pfam" id="PF00790">
    <property type="entry name" value="VHS"/>
    <property type="match status" value="1"/>
</dbReference>
<evidence type="ECO:0000259" key="14">
    <source>
        <dbReference type="PROSITE" id="PS50909"/>
    </source>
</evidence>
<evidence type="ECO:0000313" key="16">
    <source>
        <dbReference type="Proteomes" id="UP001174909"/>
    </source>
</evidence>
<evidence type="ECO:0000256" key="11">
    <source>
        <dbReference type="SAM" id="MobiDB-lite"/>
    </source>
</evidence>
<feature type="coiled-coil region" evidence="10">
    <location>
        <begin position="195"/>
        <end position="222"/>
    </location>
</feature>
<dbReference type="PANTHER" id="PTHR45905:SF1">
    <property type="entry name" value="GOLGI-LOCALIZED, GAMMA-ADAPTIN EAR CONTAINING, ARF BINDING PROTEIN"/>
    <property type="match status" value="1"/>
</dbReference>
<sequence length="682" mass="74212">MDDSLEALLEKATNPKNKYEDWEFIMAFCDRVNLEQDGPQLALRMIVPKMRHENERVNLLALALLEACVKNCGQRFHQELGKFRFLNELIKMISEKYLGKQTPRVVKEKIMALLFSWKVGLPTEGKIAEAYEMLKKEGLVFDESQGPDATLIPEKQKPKVALSQDPKQAKMLQKLLASKNPDDLRAANRLIREMVRRDEKRMERMKRRLDELELIQNNVRLMNELLSHFRPESGEDERQLLKELYQSLEKMRPNMFRMASNLKPEEEGMDDILQTNDDLLRVMDTYKRVVGEAGTTSAAAQNGGGETQRSEEAPEEAGAAGGMGLGVGGGGDASTLIDLADLDFGSLPATSNAPVTSSNTDSLLDALGTLDFSTAGGAPATSQSNSLLDFPPILTNLAPASQPQAAPANSFPTFPTFYPSFPHMSGVTPSTTAAVPQIPGVPTPQQQPFVLPPPPSVQNPVLTGFGGAGQIRQQTPVLPTLGGQSSLPNNATPMTIPNNATPATVTSLGLLGDLNFNLNLGPQQTSTGGQILGVHQWGALQSDPLAVLADLTVPKDNIQPSTVPPIPVMNKNCISVSLCFTKNVPAPHVMVVVISAISTNALPVTQFQIQVAVPKVMRVKLQPPTGTELSPFNPMLPPANISQIMLLANPTKDNIRLKYRISWMLEGAETIETGEVASFPKL</sequence>
<evidence type="ECO:0000259" key="13">
    <source>
        <dbReference type="PROSITE" id="PS50180"/>
    </source>
</evidence>
<dbReference type="InterPro" id="IPR038425">
    <property type="entry name" value="GAT_sf"/>
</dbReference>
<dbReference type="Pfam" id="PF03127">
    <property type="entry name" value="GAT"/>
    <property type="match status" value="1"/>
</dbReference>
<dbReference type="CDD" id="cd14234">
    <property type="entry name" value="GAT_GGA_meta"/>
    <property type="match status" value="1"/>
</dbReference>
<dbReference type="GO" id="GO:0035091">
    <property type="term" value="F:phosphatidylinositol binding"/>
    <property type="evidence" value="ECO:0007669"/>
    <property type="project" value="InterPro"/>
</dbReference>
<dbReference type="Proteomes" id="UP001174909">
    <property type="component" value="Unassembled WGS sequence"/>
</dbReference>
<evidence type="ECO:0000256" key="10">
    <source>
        <dbReference type="SAM" id="Coils"/>
    </source>
</evidence>
<dbReference type="GO" id="GO:0031267">
    <property type="term" value="F:small GTPase binding"/>
    <property type="evidence" value="ECO:0007669"/>
    <property type="project" value="InterPro"/>
</dbReference>
<dbReference type="Gene3D" id="1.25.40.90">
    <property type="match status" value="1"/>
</dbReference>
<evidence type="ECO:0000313" key="15">
    <source>
        <dbReference type="EMBL" id="CAI8024685.1"/>
    </source>
</evidence>
<gene>
    <name evidence="15" type="ORF">GBAR_LOCUS14336</name>
</gene>
<evidence type="ECO:0000256" key="8">
    <source>
        <dbReference type="ARBA" id="ARBA00023034"/>
    </source>
</evidence>
<keyword evidence="16" id="KW-1185">Reference proteome</keyword>
<dbReference type="InterPro" id="IPR027422">
    <property type="entry name" value="GGA1-3"/>
</dbReference>
<accession>A0AA35WS59</accession>
<dbReference type="PROSITE" id="PS50179">
    <property type="entry name" value="VHS"/>
    <property type="match status" value="1"/>
</dbReference>
<keyword evidence="4" id="KW-0813">Transport</keyword>
<dbReference type="SUPFAM" id="SSF49348">
    <property type="entry name" value="Clathrin adaptor appendage domain"/>
    <property type="match status" value="1"/>
</dbReference>
<keyword evidence="8" id="KW-0333">Golgi apparatus</keyword>
<dbReference type="Gene3D" id="2.60.40.1230">
    <property type="match status" value="1"/>
</dbReference>
<dbReference type="GO" id="GO:0006886">
    <property type="term" value="P:intracellular protein transport"/>
    <property type="evidence" value="ECO:0007669"/>
    <property type="project" value="InterPro"/>
</dbReference>
<evidence type="ECO:0000256" key="5">
    <source>
        <dbReference type="ARBA" id="ARBA00022753"/>
    </source>
</evidence>
<feature type="region of interest" description="Disordered" evidence="11">
    <location>
        <begin position="293"/>
        <end position="320"/>
    </location>
</feature>
<dbReference type="InterPro" id="IPR008152">
    <property type="entry name" value="Clathrin_a/b/g-adaptin_app_Ig"/>
</dbReference>
<dbReference type="InterPro" id="IPR004152">
    <property type="entry name" value="GAT_dom"/>
</dbReference>
<keyword evidence="5" id="KW-0967">Endosome</keyword>
<dbReference type="SMART" id="SM00809">
    <property type="entry name" value="Alpha_adaptinC2"/>
    <property type="match status" value="1"/>
</dbReference>
<evidence type="ECO:0000256" key="2">
    <source>
        <dbReference type="ARBA" id="ARBA00004220"/>
    </source>
</evidence>
<dbReference type="Pfam" id="PF18308">
    <property type="entry name" value="GGA_N-GAT"/>
    <property type="match status" value="1"/>
</dbReference>
<dbReference type="Pfam" id="PF02883">
    <property type="entry name" value="Alpha_adaptinC2"/>
    <property type="match status" value="1"/>
</dbReference>
<dbReference type="InterPro" id="IPR008153">
    <property type="entry name" value="GAE_dom"/>
</dbReference>
<evidence type="ECO:0000256" key="4">
    <source>
        <dbReference type="ARBA" id="ARBA00022448"/>
    </source>
</evidence>
<dbReference type="InterPro" id="IPR041198">
    <property type="entry name" value="GGA_N-GAT"/>
</dbReference>
<keyword evidence="6" id="KW-0832">Ubl conjugation</keyword>
<protein>
    <submittedName>
        <fullName evidence="15">ADP-ribosylation factor-binding protein GGA1</fullName>
    </submittedName>
</protein>
<dbReference type="SUPFAM" id="SSF89009">
    <property type="entry name" value="GAT-like domain"/>
    <property type="match status" value="1"/>
</dbReference>
<dbReference type="PROSITE" id="PS50180">
    <property type="entry name" value="GAE"/>
    <property type="match status" value="1"/>
</dbReference>
<dbReference type="InterPro" id="IPR008942">
    <property type="entry name" value="ENTH_VHS"/>
</dbReference>
<dbReference type="InterPro" id="IPR002014">
    <property type="entry name" value="VHS_dom"/>
</dbReference>
<dbReference type="SMART" id="SM00288">
    <property type="entry name" value="VHS"/>
    <property type="match status" value="1"/>
</dbReference>
<comment type="subcellular location">
    <subcellularLocation>
        <location evidence="2">Early endosome membrane</location>
        <topology evidence="2">Peripheral membrane protein</topology>
    </subcellularLocation>
    <subcellularLocation>
        <location evidence="1">Golgi apparatus</location>
        <location evidence="1">trans-Golgi network membrane</location>
        <topology evidence="1">Peripheral membrane protein</topology>
    </subcellularLocation>
</comment>
<dbReference type="Gene3D" id="1.20.58.160">
    <property type="match status" value="1"/>
</dbReference>
<keyword evidence="10" id="KW-0175">Coiled coil</keyword>
<dbReference type="InterPro" id="IPR013041">
    <property type="entry name" value="Clathrin_app_Ig-like_sf"/>
</dbReference>
<dbReference type="EMBL" id="CASHTH010002090">
    <property type="protein sequence ID" value="CAI8024685.1"/>
    <property type="molecule type" value="Genomic_DNA"/>
</dbReference>
<evidence type="ECO:0000256" key="9">
    <source>
        <dbReference type="ARBA" id="ARBA00023136"/>
    </source>
</evidence>
<name>A0AA35WS59_GEOBA</name>
<keyword evidence="7" id="KW-0653">Protein transport</keyword>
<comment type="similarity">
    <text evidence="3">Belongs to the GGA protein family.</text>
</comment>
<dbReference type="GO" id="GO:0006893">
    <property type="term" value="P:Golgi to plasma membrane transport"/>
    <property type="evidence" value="ECO:0007669"/>
    <property type="project" value="TreeGrafter"/>
</dbReference>
<dbReference type="GO" id="GO:0031901">
    <property type="term" value="C:early endosome membrane"/>
    <property type="evidence" value="ECO:0007669"/>
    <property type="project" value="UniProtKB-SubCell"/>
</dbReference>
<dbReference type="CDD" id="cd03567">
    <property type="entry name" value="VHS_GGA_metazoan"/>
    <property type="match status" value="1"/>
</dbReference>
<dbReference type="AlphaFoldDB" id="A0AA35WS59"/>
<evidence type="ECO:0000256" key="3">
    <source>
        <dbReference type="ARBA" id="ARBA00008099"/>
    </source>
</evidence>
<feature type="domain" description="GAE" evidence="13">
    <location>
        <begin position="561"/>
        <end position="680"/>
    </location>
</feature>
<evidence type="ECO:0000259" key="12">
    <source>
        <dbReference type="PROSITE" id="PS50179"/>
    </source>
</evidence>
<dbReference type="GO" id="GO:0005802">
    <property type="term" value="C:trans-Golgi network"/>
    <property type="evidence" value="ECO:0007669"/>
    <property type="project" value="InterPro"/>
</dbReference>
<dbReference type="GO" id="GO:0034394">
    <property type="term" value="P:protein localization to cell surface"/>
    <property type="evidence" value="ECO:0007669"/>
    <property type="project" value="TreeGrafter"/>
</dbReference>
<organism evidence="15 16">
    <name type="scientific">Geodia barretti</name>
    <name type="common">Barrett's horny sponge</name>
    <dbReference type="NCBI Taxonomy" id="519541"/>
    <lineage>
        <taxon>Eukaryota</taxon>
        <taxon>Metazoa</taxon>
        <taxon>Porifera</taxon>
        <taxon>Demospongiae</taxon>
        <taxon>Heteroscleromorpha</taxon>
        <taxon>Tetractinellida</taxon>
        <taxon>Astrophorina</taxon>
        <taxon>Geodiidae</taxon>
        <taxon>Geodia</taxon>
    </lineage>
</organism>
<dbReference type="SUPFAM" id="SSF48464">
    <property type="entry name" value="ENTH/VHS domain"/>
    <property type="match status" value="1"/>
</dbReference>
<evidence type="ECO:0000256" key="1">
    <source>
        <dbReference type="ARBA" id="ARBA00004150"/>
    </source>
</evidence>
<comment type="caution">
    <text evidence="15">The sequence shown here is derived from an EMBL/GenBank/DDBJ whole genome shotgun (WGS) entry which is preliminary data.</text>
</comment>
<evidence type="ECO:0000256" key="7">
    <source>
        <dbReference type="ARBA" id="ARBA00022927"/>
    </source>
</evidence>
<proteinExistence type="inferred from homology"/>
<dbReference type="GO" id="GO:0043130">
    <property type="term" value="F:ubiquitin binding"/>
    <property type="evidence" value="ECO:0007669"/>
    <property type="project" value="InterPro"/>
</dbReference>
<dbReference type="PANTHER" id="PTHR45905">
    <property type="entry name" value="GOLGI-LOCALIZED, GAMMA-ADAPTIN EAR CONTAINING, ARF BINDING PROTEIN"/>
    <property type="match status" value="1"/>
</dbReference>
<feature type="domain" description="VHS" evidence="12">
    <location>
        <begin position="12"/>
        <end position="142"/>
    </location>
</feature>
<dbReference type="PROSITE" id="PS50909">
    <property type="entry name" value="GAT"/>
    <property type="match status" value="1"/>
</dbReference>